<dbReference type="InterPro" id="IPR004840">
    <property type="entry name" value="Amino_acid_permease_CS"/>
</dbReference>
<feature type="transmembrane region" description="Helical" evidence="10">
    <location>
        <begin position="212"/>
        <end position="238"/>
    </location>
</feature>
<evidence type="ECO:0000259" key="11">
    <source>
        <dbReference type="Pfam" id="PF00324"/>
    </source>
</evidence>
<feature type="transmembrane region" description="Helical" evidence="10">
    <location>
        <begin position="298"/>
        <end position="325"/>
    </location>
</feature>
<dbReference type="HOGENOM" id="CLU_007946_9_3_11"/>
<keyword evidence="13" id="KW-1185">Reference proteome</keyword>
<feature type="transmembrane region" description="Helical" evidence="10">
    <location>
        <begin position="97"/>
        <end position="119"/>
    </location>
</feature>
<dbReference type="eggNOG" id="COG1113">
    <property type="taxonomic scope" value="Bacteria"/>
</dbReference>
<evidence type="ECO:0000313" key="12">
    <source>
        <dbReference type="EMBL" id="ACV05139.1"/>
    </source>
</evidence>
<dbReference type="GO" id="GO:0006865">
    <property type="term" value="P:amino acid transport"/>
    <property type="evidence" value="ECO:0007669"/>
    <property type="project" value="UniProtKB-KW"/>
</dbReference>
<dbReference type="PIRSF" id="PIRSF006060">
    <property type="entry name" value="AA_transporter"/>
    <property type="match status" value="1"/>
</dbReference>
<dbReference type="Gene3D" id="1.20.1740.10">
    <property type="entry name" value="Amino acid/polyamine transporter I"/>
    <property type="match status" value="1"/>
</dbReference>
<dbReference type="AlphaFoldDB" id="C7NIG8"/>
<comment type="similarity">
    <text evidence="2">Belongs to the amino acid-polyamine-organocation (APC) superfamily. Amino acid transporter (AAT) (TC 2.A.3.1) family.</text>
</comment>
<evidence type="ECO:0000256" key="5">
    <source>
        <dbReference type="ARBA" id="ARBA00022692"/>
    </source>
</evidence>
<evidence type="ECO:0000256" key="1">
    <source>
        <dbReference type="ARBA" id="ARBA00004651"/>
    </source>
</evidence>
<evidence type="ECO:0000313" key="13">
    <source>
        <dbReference type="Proteomes" id="UP000006666"/>
    </source>
</evidence>
<feature type="transmembrane region" description="Helical" evidence="10">
    <location>
        <begin position="172"/>
        <end position="192"/>
    </location>
</feature>
<name>C7NIG8_KYTSD</name>
<dbReference type="GO" id="GO:0055085">
    <property type="term" value="P:transmembrane transport"/>
    <property type="evidence" value="ECO:0007669"/>
    <property type="project" value="InterPro"/>
</dbReference>
<reference evidence="12 13" key="1">
    <citation type="journal article" date="2009" name="Stand. Genomic Sci.">
        <title>Complete genome sequence of Kytococcus sedentarius type strain (541).</title>
        <authorList>
            <person name="Sims D."/>
            <person name="Brettin T."/>
            <person name="Detter J.C."/>
            <person name="Han C."/>
            <person name="Lapidus A."/>
            <person name="Copeland A."/>
            <person name="Glavina Del Rio T."/>
            <person name="Nolan M."/>
            <person name="Chen F."/>
            <person name="Lucas S."/>
            <person name="Tice H."/>
            <person name="Cheng J.F."/>
            <person name="Bruce D."/>
            <person name="Goodwin L."/>
            <person name="Pitluck S."/>
            <person name="Ovchinnikova G."/>
            <person name="Pati A."/>
            <person name="Ivanova N."/>
            <person name="Mavrommatis K."/>
            <person name="Chen A."/>
            <person name="Palaniappan K."/>
            <person name="D'haeseleer P."/>
            <person name="Chain P."/>
            <person name="Bristow J."/>
            <person name="Eisen J.A."/>
            <person name="Markowitz V."/>
            <person name="Hugenholtz P."/>
            <person name="Schneider S."/>
            <person name="Goker M."/>
            <person name="Pukall R."/>
            <person name="Kyrpides N.C."/>
            <person name="Klenk H.P."/>
        </authorList>
    </citation>
    <scope>NUCLEOTIDE SEQUENCE [LARGE SCALE GENOMIC DNA]</scope>
    <source>
        <strain evidence="13">ATCC 14392 / DSM 20547 / JCM 11482 / CCUG 33030 / NBRC 15357 / NCTC 11040 / CCM 314 / 541</strain>
    </source>
</reference>
<dbReference type="PANTHER" id="PTHR43495:SF1">
    <property type="entry name" value="L-ASPARAGINE PERMEASE"/>
    <property type="match status" value="1"/>
</dbReference>
<feature type="transmembrane region" description="Helical" evidence="10">
    <location>
        <begin position="58"/>
        <end position="77"/>
    </location>
</feature>
<dbReference type="PROSITE" id="PS00218">
    <property type="entry name" value="AMINO_ACID_PERMEASE_1"/>
    <property type="match status" value="1"/>
</dbReference>
<evidence type="ECO:0000256" key="9">
    <source>
        <dbReference type="SAM" id="MobiDB-lite"/>
    </source>
</evidence>
<evidence type="ECO:0000256" key="8">
    <source>
        <dbReference type="ARBA" id="ARBA00023136"/>
    </source>
</evidence>
<sequence length="489" mass="50663">MSTAPSTPAADASAAESPDSPLARGLSTRHIRFIALGTAIGTGLFLGSASAIQLAGPAVLLAYLAAGAAIYVVMRAMAEMVLRTPDASSFVDFTQRYLGRTWGFVIGWIFTAEMLLVGIADVTALRIYLGSWWPAVPGWAWMVGTIALVLGLNLVAVRLFGETEFWLTLLKVGAIVAMVVLGVGLLVTGAGLPTGQPSVAHLWEHGGFAPHGAWGILLSLTVVVFAFGGIETVGLTAAESQNPHRSIPDAINTVPWRILLFYVGSVGVMLTLAPWTGITGEQSPFVQIIDAVGLPAAAHVLNAVVIIAAFSALNAITFAIGRTLFGLAAAGHAPAVFGRVSGRGIPGAAIVTVGVALVIGLVLNLVVPDRVFTFVASLASFATVFVWLLILAAHHGLRRRIARGALRPGAFATPGWPWVTALAAAFLVLVLVMMAFLPEGRAALAVGVVTTALLAGLGHLSAHRPDGSSEGPPEGGRSRKGHDHPEPVS</sequence>
<dbReference type="FunFam" id="1.20.1740.10:FF:000001">
    <property type="entry name" value="Amino acid permease"/>
    <property type="match status" value="1"/>
</dbReference>
<feature type="transmembrane region" description="Helical" evidence="10">
    <location>
        <begin position="259"/>
        <end position="278"/>
    </location>
</feature>
<dbReference type="Pfam" id="PF00324">
    <property type="entry name" value="AA_permease"/>
    <property type="match status" value="1"/>
</dbReference>
<dbReference type="RefSeq" id="WP_012801558.1">
    <property type="nucleotide sequence ID" value="NC_013169.1"/>
</dbReference>
<evidence type="ECO:0000256" key="10">
    <source>
        <dbReference type="SAM" id="Phobius"/>
    </source>
</evidence>
<proteinExistence type="inferred from homology"/>
<dbReference type="GO" id="GO:0005886">
    <property type="term" value="C:plasma membrane"/>
    <property type="evidence" value="ECO:0007669"/>
    <property type="project" value="UniProtKB-SubCell"/>
</dbReference>
<comment type="subcellular location">
    <subcellularLocation>
        <location evidence="1">Cell membrane</location>
        <topology evidence="1">Multi-pass membrane protein</topology>
    </subcellularLocation>
</comment>
<dbReference type="Proteomes" id="UP000006666">
    <property type="component" value="Chromosome"/>
</dbReference>
<feature type="transmembrane region" description="Helical" evidence="10">
    <location>
        <begin position="345"/>
        <end position="366"/>
    </location>
</feature>
<feature type="transmembrane region" description="Helical" evidence="10">
    <location>
        <begin position="33"/>
        <end position="52"/>
    </location>
</feature>
<feature type="transmembrane region" description="Helical" evidence="10">
    <location>
        <begin position="442"/>
        <end position="460"/>
    </location>
</feature>
<evidence type="ECO:0000256" key="2">
    <source>
        <dbReference type="ARBA" id="ARBA00008583"/>
    </source>
</evidence>
<feature type="domain" description="Amino acid permease/ SLC12A" evidence="11">
    <location>
        <begin position="30"/>
        <end position="440"/>
    </location>
</feature>
<keyword evidence="8 10" id="KW-0472">Membrane</keyword>
<evidence type="ECO:0000256" key="4">
    <source>
        <dbReference type="ARBA" id="ARBA00022475"/>
    </source>
</evidence>
<keyword evidence="4" id="KW-1003">Cell membrane</keyword>
<gene>
    <name evidence="12" type="ordered locus">Ksed_00420</name>
</gene>
<feature type="transmembrane region" description="Helical" evidence="10">
    <location>
        <begin position="372"/>
        <end position="394"/>
    </location>
</feature>
<evidence type="ECO:0000256" key="3">
    <source>
        <dbReference type="ARBA" id="ARBA00022448"/>
    </source>
</evidence>
<feature type="transmembrane region" description="Helical" evidence="10">
    <location>
        <begin position="139"/>
        <end position="160"/>
    </location>
</feature>
<keyword evidence="3" id="KW-0813">Transport</keyword>
<dbReference type="PANTHER" id="PTHR43495">
    <property type="entry name" value="GABA PERMEASE"/>
    <property type="match status" value="1"/>
</dbReference>
<protein>
    <submittedName>
        <fullName evidence="12">Gamma-aminobutyrate permease-like transporter</fullName>
    </submittedName>
</protein>
<feature type="region of interest" description="Disordered" evidence="9">
    <location>
        <begin position="463"/>
        <end position="489"/>
    </location>
</feature>
<dbReference type="InterPro" id="IPR004841">
    <property type="entry name" value="AA-permease/SLC12A_dom"/>
</dbReference>
<evidence type="ECO:0000256" key="6">
    <source>
        <dbReference type="ARBA" id="ARBA00022970"/>
    </source>
</evidence>
<dbReference type="STRING" id="478801.Ksed_00420"/>
<dbReference type="KEGG" id="kse:Ksed_00420"/>
<feature type="transmembrane region" description="Helical" evidence="10">
    <location>
        <begin position="415"/>
        <end position="436"/>
    </location>
</feature>
<feature type="region of interest" description="Disordered" evidence="9">
    <location>
        <begin position="1"/>
        <end position="23"/>
    </location>
</feature>
<keyword evidence="6" id="KW-0029">Amino-acid transport</keyword>
<dbReference type="EMBL" id="CP001686">
    <property type="protein sequence ID" value="ACV05139.1"/>
    <property type="molecule type" value="Genomic_DNA"/>
</dbReference>
<keyword evidence="5 10" id="KW-0812">Transmembrane</keyword>
<keyword evidence="7 10" id="KW-1133">Transmembrane helix</keyword>
<accession>C7NIG8</accession>
<organism evidence="12 13">
    <name type="scientific">Kytococcus sedentarius (strain ATCC 14392 / DSM 20547 / JCM 11482 / CCUG 33030 / NBRC 15357 / NCTC 11040 / CCM 314 / 541)</name>
    <name type="common">Micrococcus sedentarius</name>
    <dbReference type="NCBI Taxonomy" id="478801"/>
    <lineage>
        <taxon>Bacteria</taxon>
        <taxon>Bacillati</taxon>
        <taxon>Actinomycetota</taxon>
        <taxon>Actinomycetes</taxon>
        <taxon>Micrococcales</taxon>
        <taxon>Kytococcaceae</taxon>
        <taxon>Kytococcus</taxon>
    </lineage>
</organism>
<evidence type="ECO:0000256" key="7">
    <source>
        <dbReference type="ARBA" id="ARBA00022989"/>
    </source>
</evidence>
<feature type="compositionally biased region" description="Low complexity" evidence="9">
    <location>
        <begin position="1"/>
        <end position="21"/>
    </location>
</feature>